<dbReference type="PANTHER" id="PTHR21052:SF0">
    <property type="entry name" value="ALPHA-KETOGLUTARATE-DEPENDENT DIOXYGENASE ALKB HOMOLOG 7, MITOCHONDRIAL"/>
    <property type="match status" value="1"/>
</dbReference>
<name>A0A3S3P8S1_9ACAR</name>
<dbReference type="GO" id="GO:0006974">
    <property type="term" value="P:DNA damage response"/>
    <property type="evidence" value="ECO:0007669"/>
    <property type="project" value="InterPro"/>
</dbReference>
<comment type="caution">
    <text evidence="2">The sequence shown here is derived from an EMBL/GenBank/DDBJ whole genome shotgun (WGS) entry which is preliminary data.</text>
</comment>
<keyword evidence="3" id="KW-1185">Reference proteome</keyword>
<dbReference type="SUPFAM" id="SSF51197">
    <property type="entry name" value="Clavaminate synthase-like"/>
    <property type="match status" value="1"/>
</dbReference>
<dbReference type="EMBL" id="NCKU01006420">
    <property type="protein sequence ID" value="RWS03522.1"/>
    <property type="molecule type" value="Genomic_DNA"/>
</dbReference>
<evidence type="ECO:0000256" key="1">
    <source>
        <dbReference type="ARBA" id="ARBA00001954"/>
    </source>
</evidence>
<dbReference type="InterPro" id="IPR037151">
    <property type="entry name" value="AlkB-like_sf"/>
</dbReference>
<keyword evidence="2" id="KW-0223">Dioxygenase</keyword>
<dbReference type="OrthoDB" id="28127at2759"/>
<sequence length="235" mass="27621">MVFAFILKRNAKSELKAAFSLFSIFSRNESTILAKEENAKISECCIRASSEQHFQSVKQSLLLYEHFVDESEETNLLQEIETHLKRVRYESTHWDDAILNYRETEIWRWNQQNKQIIERIRKLAFSKEVKSIDFVHVLDLAENGVIKPHIDSVRFCGRIIAGLSLLSPSIMRLVHENNKNFVIDVLLKRRSLYIMKDSIRYDFTHQILGNDESFFNGVKVPKTRRISLICRCEPQ</sequence>
<dbReference type="AlphaFoldDB" id="A0A3S3P8S1"/>
<accession>A0A3S3P8S1</accession>
<dbReference type="STRING" id="1965070.A0A3S3P8S1"/>
<dbReference type="GO" id="GO:0006631">
    <property type="term" value="P:fatty acid metabolic process"/>
    <property type="evidence" value="ECO:0007669"/>
    <property type="project" value="TreeGrafter"/>
</dbReference>
<dbReference type="InterPro" id="IPR032870">
    <property type="entry name" value="ALKBH7-like"/>
</dbReference>
<gene>
    <name evidence="2" type="ORF">B4U79_04239</name>
</gene>
<comment type="cofactor">
    <cofactor evidence="1">
        <name>Fe(2+)</name>
        <dbReference type="ChEBI" id="CHEBI:29033"/>
    </cofactor>
</comment>
<keyword evidence="2" id="KW-0560">Oxidoreductase</keyword>
<dbReference type="GO" id="GO:0005759">
    <property type="term" value="C:mitochondrial matrix"/>
    <property type="evidence" value="ECO:0007669"/>
    <property type="project" value="TreeGrafter"/>
</dbReference>
<reference evidence="2 3" key="1">
    <citation type="journal article" date="2018" name="Gigascience">
        <title>Genomes of trombidid mites reveal novel predicted allergens and laterally-transferred genes associated with secondary metabolism.</title>
        <authorList>
            <person name="Dong X."/>
            <person name="Chaisiri K."/>
            <person name="Xia D."/>
            <person name="Armstrong S.D."/>
            <person name="Fang Y."/>
            <person name="Donnelly M.J."/>
            <person name="Kadowaki T."/>
            <person name="McGarry J.W."/>
            <person name="Darby A.C."/>
            <person name="Makepeace B.L."/>
        </authorList>
    </citation>
    <scope>NUCLEOTIDE SEQUENCE [LARGE SCALE GENOMIC DNA]</scope>
    <source>
        <strain evidence="2">UoL-WK</strain>
    </source>
</reference>
<proteinExistence type="predicted"/>
<dbReference type="Proteomes" id="UP000285301">
    <property type="component" value="Unassembled WGS sequence"/>
</dbReference>
<dbReference type="Gene3D" id="2.60.120.590">
    <property type="entry name" value="Alpha-ketoglutarate-dependent dioxygenase AlkB-like"/>
    <property type="match status" value="1"/>
</dbReference>
<protein>
    <submittedName>
        <fullName evidence="2">Alpha-ketoglutarate-dependent dioxygenase alkB 7-like protein</fullName>
    </submittedName>
</protein>
<evidence type="ECO:0000313" key="2">
    <source>
        <dbReference type="EMBL" id="RWS03522.1"/>
    </source>
</evidence>
<dbReference type="PANTHER" id="PTHR21052">
    <property type="entry name" value="SPERMATOGENESIS ASSOCIATED 11-RELATED"/>
    <property type="match status" value="1"/>
</dbReference>
<dbReference type="GO" id="GO:0051213">
    <property type="term" value="F:dioxygenase activity"/>
    <property type="evidence" value="ECO:0007669"/>
    <property type="project" value="UniProtKB-KW"/>
</dbReference>
<evidence type="ECO:0000313" key="3">
    <source>
        <dbReference type="Proteomes" id="UP000285301"/>
    </source>
</evidence>
<organism evidence="2 3">
    <name type="scientific">Dinothrombium tinctorium</name>
    <dbReference type="NCBI Taxonomy" id="1965070"/>
    <lineage>
        <taxon>Eukaryota</taxon>
        <taxon>Metazoa</taxon>
        <taxon>Ecdysozoa</taxon>
        <taxon>Arthropoda</taxon>
        <taxon>Chelicerata</taxon>
        <taxon>Arachnida</taxon>
        <taxon>Acari</taxon>
        <taxon>Acariformes</taxon>
        <taxon>Trombidiformes</taxon>
        <taxon>Prostigmata</taxon>
        <taxon>Anystina</taxon>
        <taxon>Parasitengona</taxon>
        <taxon>Trombidioidea</taxon>
        <taxon>Trombidiidae</taxon>
        <taxon>Dinothrombium</taxon>
    </lineage>
</organism>